<keyword evidence="2" id="KW-1185">Reference proteome</keyword>
<comment type="caution">
    <text evidence="1">The sequence shown here is derived from an EMBL/GenBank/DDBJ whole genome shotgun (WGS) entry which is preliminary data.</text>
</comment>
<dbReference type="AlphaFoldDB" id="A0A9W6N179"/>
<evidence type="ECO:0000313" key="1">
    <source>
        <dbReference type="EMBL" id="GLK73752.1"/>
    </source>
</evidence>
<accession>A0A9W6N179</accession>
<reference evidence="1" key="2">
    <citation type="submission" date="2023-01" db="EMBL/GenBank/DDBJ databases">
        <authorList>
            <person name="Sun Q."/>
            <person name="Evtushenko L."/>
        </authorList>
    </citation>
    <scope>NUCLEOTIDE SEQUENCE</scope>
    <source>
        <strain evidence="1">VKM B-2484</strain>
    </source>
</reference>
<protein>
    <submittedName>
        <fullName evidence="1">Uncharacterized protein</fullName>
    </submittedName>
</protein>
<dbReference type="RefSeq" id="WP_213375992.1">
    <property type="nucleotide sequence ID" value="NZ_BSFJ01000033.1"/>
</dbReference>
<dbReference type="Proteomes" id="UP001143370">
    <property type="component" value="Unassembled WGS sequence"/>
</dbReference>
<gene>
    <name evidence="1" type="ORF">GCM10017643_38700</name>
</gene>
<sequence length="86" mass="9339">MAATMDLLPKIKRIRPDPYSAGRLAYERGEPFDPDFGLRFVGWGTISAQCLYEAGRLTAAGFEAIGDDAGGQRRGYRAVKASRLSG</sequence>
<dbReference type="EMBL" id="BSFJ01000033">
    <property type="protein sequence ID" value="GLK73752.1"/>
    <property type="molecule type" value="Genomic_DNA"/>
</dbReference>
<evidence type="ECO:0000313" key="2">
    <source>
        <dbReference type="Proteomes" id="UP001143370"/>
    </source>
</evidence>
<organism evidence="1 2">
    <name type="scientific">Ancylobacter dichloromethanicus</name>
    <dbReference type="NCBI Taxonomy" id="518825"/>
    <lineage>
        <taxon>Bacteria</taxon>
        <taxon>Pseudomonadati</taxon>
        <taxon>Pseudomonadota</taxon>
        <taxon>Alphaproteobacteria</taxon>
        <taxon>Hyphomicrobiales</taxon>
        <taxon>Xanthobacteraceae</taxon>
        <taxon>Ancylobacter</taxon>
    </lineage>
</organism>
<proteinExistence type="predicted"/>
<reference evidence="1" key="1">
    <citation type="journal article" date="2014" name="Int. J. Syst. Evol. Microbiol.">
        <title>Complete genome sequence of Corynebacterium casei LMG S-19264T (=DSM 44701T), isolated from a smear-ripened cheese.</title>
        <authorList>
            <consortium name="US DOE Joint Genome Institute (JGI-PGF)"/>
            <person name="Walter F."/>
            <person name="Albersmeier A."/>
            <person name="Kalinowski J."/>
            <person name="Ruckert C."/>
        </authorList>
    </citation>
    <scope>NUCLEOTIDE SEQUENCE</scope>
    <source>
        <strain evidence="1">VKM B-2484</strain>
    </source>
</reference>
<name>A0A9W6N179_9HYPH</name>